<evidence type="ECO:0000256" key="1">
    <source>
        <dbReference type="SAM" id="Phobius"/>
    </source>
</evidence>
<organism evidence="2 3">
    <name type="scientific">Candidatus Kurthia intestinigallinarum</name>
    <dbReference type="NCBI Taxonomy" id="1562256"/>
    <lineage>
        <taxon>Bacteria</taxon>
        <taxon>Bacillati</taxon>
        <taxon>Bacillota</taxon>
        <taxon>Bacilli</taxon>
        <taxon>Bacillales</taxon>
        <taxon>Caryophanaceae</taxon>
        <taxon>Kurthia</taxon>
    </lineage>
</organism>
<dbReference type="OrthoDB" id="2456254at2"/>
<dbReference type="AlphaFoldDB" id="A0A433RPL2"/>
<proteinExistence type="predicted"/>
<keyword evidence="1" id="KW-1133">Transmembrane helix</keyword>
<evidence type="ECO:0000313" key="2">
    <source>
        <dbReference type="EMBL" id="RUS52351.1"/>
    </source>
</evidence>
<evidence type="ECO:0000313" key="3">
    <source>
        <dbReference type="Proteomes" id="UP000288623"/>
    </source>
</evidence>
<accession>A0A433RPL2</accession>
<feature type="transmembrane region" description="Helical" evidence="1">
    <location>
        <begin position="68"/>
        <end position="89"/>
    </location>
</feature>
<protein>
    <submittedName>
        <fullName evidence="2">Uncharacterized protein</fullName>
    </submittedName>
</protein>
<comment type="caution">
    <text evidence="2">The sequence shown here is derived from an EMBL/GenBank/DDBJ whole genome shotgun (WGS) entry which is preliminary data.</text>
</comment>
<dbReference type="EMBL" id="JTFC01000042">
    <property type="protein sequence ID" value="RUS52351.1"/>
    <property type="molecule type" value="Genomic_DNA"/>
</dbReference>
<gene>
    <name evidence="2" type="ORF">QI30_16365</name>
</gene>
<keyword evidence="1" id="KW-0472">Membrane</keyword>
<reference evidence="2 3" key="1">
    <citation type="submission" date="2014-11" db="EMBL/GenBank/DDBJ databases">
        <title>Genome sequence and analysis of novel Kurthia sp.</title>
        <authorList>
            <person name="Lawson J.N."/>
            <person name="Gonzalez J.E."/>
            <person name="Rinauldi L."/>
            <person name="Xuan Z."/>
            <person name="Firman A."/>
            <person name="Shaddox L."/>
            <person name="Trudeau A."/>
            <person name="Shah S."/>
            <person name="Reiman D."/>
        </authorList>
    </citation>
    <scope>NUCLEOTIDE SEQUENCE [LARGE SCALE GENOMIC DNA]</scope>
    <source>
        <strain evidence="2 3">3B1D</strain>
    </source>
</reference>
<sequence>MNQQLKIGTLLLIALLLAIFITPIATLFYNWTFLSPFIWRLLIAFFSFVMLCIVLVMAYRQKSDKNYVLYYATLLFMLALTPRLIYSVAFG</sequence>
<name>A0A433RPL2_9BACL</name>
<dbReference type="Proteomes" id="UP000288623">
    <property type="component" value="Unassembled WGS sequence"/>
</dbReference>
<feature type="transmembrane region" description="Helical" evidence="1">
    <location>
        <begin position="37"/>
        <end position="56"/>
    </location>
</feature>
<keyword evidence="1" id="KW-0812">Transmembrane</keyword>
<keyword evidence="3" id="KW-1185">Reference proteome</keyword>
<feature type="transmembrane region" description="Helical" evidence="1">
    <location>
        <begin position="7"/>
        <end position="31"/>
    </location>
</feature>
<dbReference type="RefSeq" id="WP_126991673.1">
    <property type="nucleotide sequence ID" value="NZ_JTFC01000042.1"/>
</dbReference>